<dbReference type="InterPro" id="IPR000980">
    <property type="entry name" value="SH2"/>
</dbReference>
<protein>
    <submittedName>
        <fullName evidence="7">Tyrosine-kinase Fgr</fullName>
    </submittedName>
</protein>
<keyword evidence="7" id="KW-0808">Transferase</keyword>
<dbReference type="SMART" id="SM00252">
    <property type="entry name" value="SH2"/>
    <property type="match status" value="1"/>
</dbReference>
<dbReference type="Pfam" id="PF00017">
    <property type="entry name" value="SH2"/>
    <property type="match status" value="1"/>
</dbReference>
<dbReference type="InterPro" id="IPR036860">
    <property type="entry name" value="SH2_dom_sf"/>
</dbReference>
<evidence type="ECO:0000313" key="7">
    <source>
        <dbReference type="EMBL" id="RNA29163.1"/>
    </source>
</evidence>
<feature type="domain" description="SH2" evidence="5">
    <location>
        <begin position="306"/>
        <end position="407"/>
    </location>
</feature>
<reference evidence="7 8" key="1">
    <citation type="journal article" date="2018" name="Sci. Rep.">
        <title>Genomic signatures of local adaptation to the degree of environmental predictability in rotifers.</title>
        <authorList>
            <person name="Franch-Gras L."/>
            <person name="Hahn C."/>
            <person name="Garcia-Roger E.M."/>
            <person name="Carmona M.J."/>
            <person name="Serra M."/>
            <person name="Gomez A."/>
        </authorList>
    </citation>
    <scope>NUCLEOTIDE SEQUENCE [LARGE SCALE GENOMIC DNA]</scope>
    <source>
        <strain evidence="7">HYR1</strain>
    </source>
</reference>
<name>A0A3M7S015_BRAPC</name>
<dbReference type="PANTHER" id="PTHR46037">
    <property type="entry name" value="PROTEIN ENHANCER OF SEVENLESS 2B"/>
    <property type="match status" value="1"/>
</dbReference>
<organism evidence="7 8">
    <name type="scientific">Brachionus plicatilis</name>
    <name type="common">Marine rotifer</name>
    <name type="synonym">Brachionus muelleri</name>
    <dbReference type="NCBI Taxonomy" id="10195"/>
    <lineage>
        <taxon>Eukaryota</taxon>
        <taxon>Metazoa</taxon>
        <taxon>Spiralia</taxon>
        <taxon>Gnathifera</taxon>
        <taxon>Rotifera</taxon>
        <taxon>Eurotatoria</taxon>
        <taxon>Monogononta</taxon>
        <taxon>Pseudotrocha</taxon>
        <taxon>Ploima</taxon>
        <taxon>Brachionidae</taxon>
        <taxon>Brachionus</taxon>
    </lineage>
</organism>
<dbReference type="Proteomes" id="UP000276133">
    <property type="component" value="Unassembled WGS sequence"/>
</dbReference>
<evidence type="ECO:0000256" key="2">
    <source>
        <dbReference type="ARBA" id="ARBA00022999"/>
    </source>
</evidence>
<dbReference type="PRINTS" id="PR00401">
    <property type="entry name" value="SH2DOMAIN"/>
</dbReference>
<dbReference type="InterPro" id="IPR036028">
    <property type="entry name" value="SH3-like_dom_sf"/>
</dbReference>
<dbReference type="Gene3D" id="2.30.30.40">
    <property type="entry name" value="SH3 Domains"/>
    <property type="match status" value="1"/>
</dbReference>
<dbReference type="CDD" id="cd00173">
    <property type="entry name" value="SH2"/>
    <property type="match status" value="1"/>
</dbReference>
<dbReference type="PROSITE" id="PS50001">
    <property type="entry name" value="SH2"/>
    <property type="match status" value="1"/>
</dbReference>
<dbReference type="InterPro" id="IPR001452">
    <property type="entry name" value="SH3_domain"/>
</dbReference>
<dbReference type="EMBL" id="REGN01002270">
    <property type="protein sequence ID" value="RNA29163.1"/>
    <property type="molecule type" value="Genomic_DNA"/>
</dbReference>
<evidence type="ECO:0000256" key="1">
    <source>
        <dbReference type="ARBA" id="ARBA00022443"/>
    </source>
</evidence>
<feature type="domain" description="SH3" evidence="6">
    <location>
        <begin position="245"/>
        <end position="303"/>
    </location>
</feature>
<comment type="caution">
    <text evidence="7">The sequence shown here is derived from an EMBL/GenBank/DDBJ whole genome shotgun (WGS) entry which is preliminary data.</text>
</comment>
<evidence type="ECO:0000259" key="5">
    <source>
        <dbReference type="PROSITE" id="PS50001"/>
    </source>
</evidence>
<proteinExistence type="predicted"/>
<dbReference type="SUPFAM" id="SSF50044">
    <property type="entry name" value="SH3-domain"/>
    <property type="match status" value="1"/>
</dbReference>
<dbReference type="Gene3D" id="3.30.505.10">
    <property type="entry name" value="SH2 domain"/>
    <property type="match status" value="1"/>
</dbReference>
<dbReference type="SUPFAM" id="SSF55550">
    <property type="entry name" value="SH2 domain"/>
    <property type="match status" value="1"/>
</dbReference>
<accession>A0A3M7S015</accession>
<keyword evidence="7" id="KW-0418">Kinase</keyword>
<dbReference type="AlphaFoldDB" id="A0A3M7S015"/>
<dbReference type="Pfam" id="PF07653">
    <property type="entry name" value="SH3_2"/>
    <property type="match status" value="1"/>
</dbReference>
<keyword evidence="8" id="KW-1185">Reference proteome</keyword>
<dbReference type="PROSITE" id="PS50002">
    <property type="entry name" value="SH3"/>
    <property type="match status" value="1"/>
</dbReference>
<evidence type="ECO:0000256" key="3">
    <source>
        <dbReference type="PROSITE-ProRule" id="PRU00191"/>
    </source>
</evidence>
<dbReference type="OrthoDB" id="6271556at2759"/>
<dbReference type="STRING" id="10195.A0A3M7S015"/>
<evidence type="ECO:0000256" key="4">
    <source>
        <dbReference type="PROSITE-ProRule" id="PRU00192"/>
    </source>
</evidence>
<dbReference type="InterPro" id="IPR043539">
    <property type="entry name" value="Grb2-like"/>
</dbReference>
<keyword evidence="1 4" id="KW-0728">SH3 domain</keyword>
<keyword evidence="2 3" id="KW-0727">SH2 domain</keyword>
<gene>
    <name evidence="7" type="ORF">BpHYR1_034059</name>
</gene>
<evidence type="ECO:0000259" key="6">
    <source>
        <dbReference type="PROSITE" id="PS50002"/>
    </source>
</evidence>
<dbReference type="GO" id="GO:0016301">
    <property type="term" value="F:kinase activity"/>
    <property type="evidence" value="ECO:0007669"/>
    <property type="project" value="UniProtKB-KW"/>
</dbReference>
<evidence type="ECO:0000313" key="8">
    <source>
        <dbReference type="Proteomes" id="UP000276133"/>
    </source>
</evidence>
<sequence length="580" mass="67912">MSSIDENLLTCFYCNRRFESPVLLPCNETICSKHVKDCSVQKSFDCLKCHESHVVPESGFPSDKKIHQILIFQQCMQKTSFAKLNNLYQRYAQLKQSPFFFIQSHFDTTKAQLIEYRDKNKKLIDDLFEAYLQEMRQLELAEKDKISQVLNPYPSDDDSNSCDFWRSKIDQLSQQWHKIDEHKFKSELVSLETKLEKKIANLEQNSVPKNLPIFRGKLLESLELGRFERKKFSRDGPIQLASAASGRLLCVAISDHEAKSSDELSVKKGDGLVVKERAQNLWLVSKDDRSGYVSAKMLAETWEEEWFVGKMDRNEAESALKSESNRPGSFLVRFSASSKENQIYSLSVRNIDANIKHYIICRELDKSGCWQYWLLGAKYKFNSIRDLVASHSHKNKKFFLIALKTTMSTKIALNEKFSSFAEFDEEFKIYCDNKFEIFSKAASRFVKDEPSQYEYVEYKCLHWRKPEAIQSRSTGVRPIQSYHAFNCPAEIRITRKKRENNQYVITKCILKHVNHQISKELYIHHHSQRKLTDKEAQEAYDMYKTNENVKLIVQTMAAKTTSIKRRFQYKNSTRTKKRNQ</sequence>